<dbReference type="GO" id="GO:0003723">
    <property type="term" value="F:RNA binding"/>
    <property type="evidence" value="ECO:0007669"/>
    <property type="project" value="TreeGrafter"/>
</dbReference>
<dbReference type="PROSITE" id="PS51194">
    <property type="entry name" value="HELICASE_CTER"/>
    <property type="match status" value="1"/>
</dbReference>
<name>A0A1V8SQN0_9PEZI</name>
<dbReference type="InterPro" id="IPR001650">
    <property type="entry name" value="Helicase_C-like"/>
</dbReference>
<dbReference type="InterPro" id="IPR002464">
    <property type="entry name" value="DNA/RNA_helicase_DEAH_CS"/>
</dbReference>
<protein>
    <recommendedName>
        <fullName evidence="2">Helicase C-terminal domain-containing protein</fullName>
    </recommendedName>
</protein>
<dbReference type="SMART" id="SM00490">
    <property type="entry name" value="HELICc"/>
    <property type="match status" value="1"/>
</dbReference>
<accession>A0A1V8SQN0</accession>
<dbReference type="AlphaFoldDB" id="A0A1V8SQN0"/>
<dbReference type="PROSITE" id="PS00690">
    <property type="entry name" value="DEAH_ATP_HELICASE"/>
    <property type="match status" value="1"/>
</dbReference>
<comment type="caution">
    <text evidence="3">The sequence shown here is derived from an EMBL/GenBank/DDBJ whole genome shotgun (WGS) entry which is preliminary data.</text>
</comment>
<dbReference type="Gene3D" id="3.40.50.300">
    <property type="entry name" value="P-loop containing nucleotide triphosphate hydrolases"/>
    <property type="match status" value="2"/>
</dbReference>
<proteinExistence type="predicted"/>
<feature type="domain" description="Helicase C-terminal" evidence="2">
    <location>
        <begin position="171"/>
        <end position="328"/>
    </location>
</feature>
<evidence type="ECO:0000313" key="4">
    <source>
        <dbReference type="Proteomes" id="UP000192596"/>
    </source>
</evidence>
<organism evidence="3 4">
    <name type="scientific">Cryoendolithus antarcticus</name>
    <dbReference type="NCBI Taxonomy" id="1507870"/>
    <lineage>
        <taxon>Eukaryota</taxon>
        <taxon>Fungi</taxon>
        <taxon>Dikarya</taxon>
        <taxon>Ascomycota</taxon>
        <taxon>Pezizomycotina</taxon>
        <taxon>Dothideomycetes</taxon>
        <taxon>Dothideomycetidae</taxon>
        <taxon>Cladosporiales</taxon>
        <taxon>Cladosporiaceae</taxon>
        <taxon>Cryoendolithus</taxon>
    </lineage>
</organism>
<reference evidence="4" key="1">
    <citation type="submission" date="2017-03" db="EMBL/GenBank/DDBJ databases">
        <title>Genomes of endolithic fungi from Antarctica.</title>
        <authorList>
            <person name="Coleine C."/>
            <person name="Masonjones S."/>
            <person name="Stajich J.E."/>
        </authorList>
    </citation>
    <scope>NUCLEOTIDE SEQUENCE [LARGE SCALE GENOMIC DNA]</scope>
    <source>
        <strain evidence="4">CCFEE 5527</strain>
    </source>
</reference>
<evidence type="ECO:0000256" key="1">
    <source>
        <dbReference type="ARBA" id="ARBA00022801"/>
    </source>
</evidence>
<dbReference type="PANTHER" id="PTHR18934:SF203">
    <property type="entry name" value="ATP-DEPENDENT RNA HELICASE A"/>
    <property type="match status" value="1"/>
</dbReference>
<dbReference type="OrthoDB" id="5600252at2759"/>
<gene>
    <name evidence="3" type="ORF">B0A48_12899</name>
</gene>
<dbReference type="GO" id="GO:0004386">
    <property type="term" value="F:helicase activity"/>
    <property type="evidence" value="ECO:0007669"/>
    <property type="project" value="TreeGrafter"/>
</dbReference>
<dbReference type="Proteomes" id="UP000192596">
    <property type="component" value="Unassembled WGS sequence"/>
</dbReference>
<evidence type="ECO:0000259" key="2">
    <source>
        <dbReference type="PROSITE" id="PS51194"/>
    </source>
</evidence>
<dbReference type="CDD" id="cd18791">
    <property type="entry name" value="SF2_C_RHA"/>
    <property type="match status" value="1"/>
</dbReference>
<dbReference type="PANTHER" id="PTHR18934">
    <property type="entry name" value="ATP-DEPENDENT RNA HELICASE"/>
    <property type="match status" value="1"/>
</dbReference>
<keyword evidence="1" id="KW-0378">Hydrolase</keyword>
<dbReference type="EMBL" id="NAJO01000031">
    <property type="protein sequence ID" value="OQO01344.1"/>
    <property type="molecule type" value="Genomic_DNA"/>
</dbReference>
<dbReference type="InterPro" id="IPR027417">
    <property type="entry name" value="P-loop_NTPase"/>
</dbReference>
<dbReference type="STRING" id="1507870.A0A1V8SQN0"/>
<dbReference type="GO" id="GO:0016787">
    <property type="term" value="F:hydrolase activity"/>
    <property type="evidence" value="ECO:0007669"/>
    <property type="project" value="UniProtKB-KW"/>
</dbReference>
<dbReference type="Pfam" id="PF00271">
    <property type="entry name" value="Helicase_C"/>
    <property type="match status" value="1"/>
</dbReference>
<dbReference type="SUPFAM" id="SSF52540">
    <property type="entry name" value="P-loop containing nucleoside triphosphate hydrolases"/>
    <property type="match status" value="2"/>
</dbReference>
<keyword evidence="4" id="KW-1185">Reference proteome</keyword>
<dbReference type="InParanoid" id="A0A1V8SQN0"/>
<sequence length="328" mass="36805">MYCTTGLFLAQMKHDVDGILGSASHILIDEAHERALNVDFLLVVIKNAIKIRQIQGLSVPHVVLMSATIDQSLFARYLGTGEGKRLVPAPTIQIPGRTFPVTWRYLTDTLRDLMNRDRREVNRLLATDSKVGDWRAAELEHSKTAVARKAGQTAEPQDLHEGFVPVPILGAIIGWLCSVSGDGAILVFLPGLQEITSLKRFLTQYKCFGHDFADSRKYKTCLLHSTIPMEDQAAVFQRDRFGCRKIILSTNIAETSITVTDVKHVVDTGKLRDRRYDQLRRTTQLQCVCVSRSNARQRAGRAGRVQHGTYYAVYSEERYTEMSAVNSP</sequence>
<evidence type="ECO:0000313" key="3">
    <source>
        <dbReference type="EMBL" id="OQO01344.1"/>
    </source>
</evidence>